<sequence>MNETSWQTGADGDEMLEFVADRLSPRQWLLASAAYARRLWDVLPDGPLRQAIDFAELALEPLSAKTRNEWLKKIDAALPEAVSAAEAAQREIVRSADPDAATVADPVLARPNQIAPSFPLFQAASRHAANAIEWIGEAVGEAASVVRVLFREANEEMLEEIRPLVEQAAGSRTRANGAANNALRLKHEGDEHADRTAGVKNKRLAEAEALEIVRKVDEGKQRSQDDEFEAEMKRDRAAAKQLARVLREIVGNAFTPPRFEPAWRTDTVTQLAQGIFEERAFERMVILADALLDADCDEEAILRHCRGTEVGVKEPPQHIRGCWVIELALGRYAPLPAPKPAKKPKPKRNPLDDIFDFGPLRDDDDTRLA</sequence>
<organism evidence="2 3">
    <name type="scientific">Gemmata palustris</name>
    <dbReference type="NCBI Taxonomy" id="2822762"/>
    <lineage>
        <taxon>Bacteria</taxon>
        <taxon>Pseudomonadati</taxon>
        <taxon>Planctomycetota</taxon>
        <taxon>Planctomycetia</taxon>
        <taxon>Gemmatales</taxon>
        <taxon>Gemmataceae</taxon>
        <taxon>Gemmata</taxon>
    </lineage>
</organism>
<evidence type="ECO:0000256" key="1">
    <source>
        <dbReference type="SAM" id="MobiDB-lite"/>
    </source>
</evidence>
<protein>
    <submittedName>
        <fullName evidence="2">Uncharacterized protein</fullName>
    </submittedName>
</protein>
<comment type="caution">
    <text evidence="2">The sequence shown here is derived from an EMBL/GenBank/DDBJ whole genome shotgun (WGS) entry which is preliminary data.</text>
</comment>
<reference evidence="2 3" key="1">
    <citation type="submission" date="2021-04" db="EMBL/GenBank/DDBJ databases">
        <authorList>
            <person name="Ivanova A."/>
        </authorList>
    </citation>
    <scope>NUCLEOTIDE SEQUENCE [LARGE SCALE GENOMIC DNA]</scope>
    <source>
        <strain evidence="2 3">G18</strain>
    </source>
</reference>
<accession>A0ABS5C1T7</accession>
<dbReference type="EMBL" id="JAGKQQ010000001">
    <property type="protein sequence ID" value="MBP3959883.1"/>
    <property type="molecule type" value="Genomic_DNA"/>
</dbReference>
<dbReference type="RefSeq" id="WP_210660744.1">
    <property type="nucleotide sequence ID" value="NZ_JAGKQQ010000001.1"/>
</dbReference>
<proteinExistence type="predicted"/>
<gene>
    <name evidence="2" type="ORF">J8F10_31945</name>
</gene>
<feature type="region of interest" description="Disordered" evidence="1">
    <location>
        <begin position="336"/>
        <end position="369"/>
    </location>
</feature>
<dbReference type="Proteomes" id="UP000676565">
    <property type="component" value="Unassembled WGS sequence"/>
</dbReference>
<evidence type="ECO:0000313" key="3">
    <source>
        <dbReference type="Proteomes" id="UP000676565"/>
    </source>
</evidence>
<keyword evidence="3" id="KW-1185">Reference proteome</keyword>
<name>A0ABS5C1T7_9BACT</name>
<evidence type="ECO:0000313" key="2">
    <source>
        <dbReference type="EMBL" id="MBP3959883.1"/>
    </source>
</evidence>
<feature type="compositionally biased region" description="Basic and acidic residues" evidence="1">
    <location>
        <begin position="359"/>
        <end position="369"/>
    </location>
</feature>